<proteinExistence type="predicted"/>
<evidence type="ECO:0000313" key="4">
    <source>
        <dbReference type="Proteomes" id="UP001152484"/>
    </source>
</evidence>
<comment type="caution">
    <text evidence="3">The sequence shown here is derived from an EMBL/GenBank/DDBJ whole genome shotgun (WGS) entry which is preliminary data.</text>
</comment>
<dbReference type="GO" id="GO:0003676">
    <property type="term" value="F:nucleic acid binding"/>
    <property type="evidence" value="ECO:0007669"/>
    <property type="project" value="InterPro"/>
</dbReference>
<evidence type="ECO:0000259" key="2">
    <source>
        <dbReference type="PROSITE" id="PS50879"/>
    </source>
</evidence>
<evidence type="ECO:0000313" key="3">
    <source>
        <dbReference type="EMBL" id="CAH9051257.1"/>
    </source>
</evidence>
<dbReference type="Proteomes" id="UP001152484">
    <property type="component" value="Unassembled WGS sequence"/>
</dbReference>
<feature type="compositionally biased region" description="Basic and acidic residues" evidence="1">
    <location>
        <begin position="251"/>
        <end position="262"/>
    </location>
</feature>
<dbReference type="Gene3D" id="3.30.420.10">
    <property type="entry name" value="Ribonuclease H-like superfamily/Ribonuclease H"/>
    <property type="match status" value="1"/>
</dbReference>
<dbReference type="OrthoDB" id="1731868at2759"/>
<dbReference type="EMBL" id="CAMAPE010000001">
    <property type="protein sequence ID" value="CAH9051257.1"/>
    <property type="molecule type" value="Genomic_DNA"/>
</dbReference>
<name>A0A9P0VMC2_CUSEU</name>
<feature type="compositionally biased region" description="Polar residues" evidence="1">
    <location>
        <begin position="220"/>
        <end position="250"/>
    </location>
</feature>
<gene>
    <name evidence="3" type="ORF">CEURO_LOCUS191</name>
</gene>
<dbReference type="SUPFAM" id="SSF53098">
    <property type="entry name" value="Ribonuclease H-like"/>
    <property type="match status" value="1"/>
</dbReference>
<dbReference type="Pfam" id="PF13456">
    <property type="entry name" value="RVT_3"/>
    <property type="match status" value="1"/>
</dbReference>
<reference evidence="3" key="1">
    <citation type="submission" date="2022-07" db="EMBL/GenBank/DDBJ databases">
        <authorList>
            <person name="Macas J."/>
            <person name="Novak P."/>
            <person name="Neumann P."/>
        </authorList>
    </citation>
    <scope>NUCLEOTIDE SEQUENCE</scope>
</reference>
<sequence length="262" mass="29309">MEFKFKVTNNEAEYEALIAGLRYARALGAARLNVRMDSQLVVTQMNGTAETREERMKAYRELSEEQTAQFEQVIIDLVPRVENAEADILSKLGNPLSGEQTSSVPQHIRNLARQEALLRPATEMIQVNAVSYADPNWVKEVADYLRNGKLPLEKDGRTSGRAPWIKRRAASFEIIGGELYKKTFVGPYLRCLSPDLAASVMEESMRASVPATRDPKRWQGRSSYRGTTGQPSSGTASTTPRGVWYASSTHPFREDRPASTPR</sequence>
<dbReference type="InterPro" id="IPR002156">
    <property type="entry name" value="RNaseH_domain"/>
</dbReference>
<accession>A0A9P0VMC2</accession>
<dbReference type="AlphaFoldDB" id="A0A9P0VMC2"/>
<protein>
    <recommendedName>
        <fullName evidence="2">RNase H type-1 domain-containing protein</fullName>
    </recommendedName>
</protein>
<dbReference type="PROSITE" id="PS50879">
    <property type="entry name" value="RNASE_H_1"/>
    <property type="match status" value="1"/>
</dbReference>
<dbReference type="InterPro" id="IPR012337">
    <property type="entry name" value="RNaseH-like_sf"/>
</dbReference>
<dbReference type="InterPro" id="IPR036397">
    <property type="entry name" value="RNaseH_sf"/>
</dbReference>
<dbReference type="PANTHER" id="PTHR48475:SF2">
    <property type="entry name" value="RIBONUCLEASE H"/>
    <property type="match status" value="1"/>
</dbReference>
<organism evidence="3 4">
    <name type="scientific">Cuscuta europaea</name>
    <name type="common">European dodder</name>
    <dbReference type="NCBI Taxonomy" id="41803"/>
    <lineage>
        <taxon>Eukaryota</taxon>
        <taxon>Viridiplantae</taxon>
        <taxon>Streptophyta</taxon>
        <taxon>Embryophyta</taxon>
        <taxon>Tracheophyta</taxon>
        <taxon>Spermatophyta</taxon>
        <taxon>Magnoliopsida</taxon>
        <taxon>eudicotyledons</taxon>
        <taxon>Gunneridae</taxon>
        <taxon>Pentapetalae</taxon>
        <taxon>asterids</taxon>
        <taxon>lamiids</taxon>
        <taxon>Solanales</taxon>
        <taxon>Convolvulaceae</taxon>
        <taxon>Cuscuteae</taxon>
        <taxon>Cuscuta</taxon>
        <taxon>Cuscuta subgen. Cuscuta</taxon>
    </lineage>
</organism>
<feature type="region of interest" description="Disordered" evidence="1">
    <location>
        <begin position="206"/>
        <end position="262"/>
    </location>
</feature>
<feature type="domain" description="RNase H type-1" evidence="2">
    <location>
        <begin position="1"/>
        <end position="95"/>
    </location>
</feature>
<dbReference type="GO" id="GO:0004523">
    <property type="term" value="F:RNA-DNA hybrid ribonuclease activity"/>
    <property type="evidence" value="ECO:0007669"/>
    <property type="project" value="InterPro"/>
</dbReference>
<evidence type="ECO:0000256" key="1">
    <source>
        <dbReference type="SAM" id="MobiDB-lite"/>
    </source>
</evidence>
<dbReference type="PANTHER" id="PTHR48475">
    <property type="entry name" value="RIBONUCLEASE H"/>
    <property type="match status" value="1"/>
</dbReference>
<keyword evidence="4" id="KW-1185">Reference proteome</keyword>
<dbReference type="CDD" id="cd09279">
    <property type="entry name" value="RNase_HI_like"/>
    <property type="match status" value="1"/>
</dbReference>